<sequence length="198" mass="22489">MVIGTAGDVSTGAVDDLNAIASICKKYDLWFHIDGAYGTPAAVIPKLSYLFDGIKEADSIALDPHKWLYSPIEAGCTLVKNLQHLIDTYSSHPEYYNFSNTEDEIALNFYEYGFQNSRGFRALKVWLTLQQIGRSGYEKLISEDIELSEMLYNLAKKHPELEAIFQNLSITTFRYIPLDTTKSKDFINELNKNLLNML</sequence>
<evidence type="ECO:0000256" key="3">
    <source>
        <dbReference type="ARBA" id="ARBA00022793"/>
    </source>
</evidence>
<evidence type="ECO:0000256" key="7">
    <source>
        <dbReference type="RuleBase" id="RU000382"/>
    </source>
</evidence>
<dbReference type="AlphaFoldDB" id="A0A1K2IC05"/>
<evidence type="ECO:0000313" key="9">
    <source>
        <dbReference type="Proteomes" id="UP000182544"/>
    </source>
</evidence>
<organism evidence="8 9">
    <name type="scientific">Flaviramulus basaltis</name>
    <dbReference type="NCBI Taxonomy" id="369401"/>
    <lineage>
        <taxon>Bacteria</taxon>
        <taxon>Pseudomonadati</taxon>
        <taxon>Bacteroidota</taxon>
        <taxon>Flavobacteriia</taxon>
        <taxon>Flavobacteriales</taxon>
        <taxon>Flavobacteriaceae</taxon>
        <taxon>Flaviramulus</taxon>
    </lineage>
</organism>
<dbReference type="Gene3D" id="3.40.640.10">
    <property type="entry name" value="Type I PLP-dependent aspartate aminotransferase-like (Major domain)"/>
    <property type="match status" value="1"/>
</dbReference>
<evidence type="ECO:0000256" key="2">
    <source>
        <dbReference type="ARBA" id="ARBA00009533"/>
    </source>
</evidence>
<evidence type="ECO:0000256" key="5">
    <source>
        <dbReference type="ARBA" id="ARBA00023239"/>
    </source>
</evidence>
<keyword evidence="3" id="KW-0210">Decarboxylase</keyword>
<accession>A0A1K2IC05</accession>
<keyword evidence="4 6" id="KW-0663">Pyridoxal phosphate</keyword>
<dbReference type="PANTHER" id="PTHR11999:SF70">
    <property type="entry name" value="MIP05841P"/>
    <property type="match status" value="1"/>
</dbReference>
<dbReference type="SUPFAM" id="SSF53383">
    <property type="entry name" value="PLP-dependent transferases"/>
    <property type="match status" value="1"/>
</dbReference>
<dbReference type="PANTHER" id="PTHR11999">
    <property type="entry name" value="GROUP II PYRIDOXAL-5-PHOSPHATE DECARBOXYLASE"/>
    <property type="match status" value="1"/>
</dbReference>
<gene>
    <name evidence="8" type="ORF">SAMN05428642_101654</name>
</gene>
<reference evidence="8 9" key="1">
    <citation type="submission" date="2016-10" db="EMBL/GenBank/DDBJ databases">
        <authorList>
            <person name="de Groot N.N."/>
        </authorList>
    </citation>
    <scope>NUCLEOTIDE SEQUENCE [LARGE SCALE GENOMIC DNA]</scope>
    <source>
        <strain evidence="8 9">DSM 18180</strain>
    </source>
</reference>
<dbReference type="InterPro" id="IPR015421">
    <property type="entry name" value="PyrdxlP-dep_Trfase_major"/>
</dbReference>
<dbReference type="InterPro" id="IPR002129">
    <property type="entry name" value="PyrdxlP-dep_de-COase"/>
</dbReference>
<dbReference type="InterPro" id="IPR010977">
    <property type="entry name" value="Aromatic_deC"/>
</dbReference>
<dbReference type="Gene3D" id="3.90.1150.10">
    <property type="entry name" value="Aspartate Aminotransferase, domain 1"/>
    <property type="match status" value="1"/>
</dbReference>
<dbReference type="InterPro" id="IPR015424">
    <property type="entry name" value="PyrdxlP-dep_Trfase"/>
</dbReference>
<evidence type="ECO:0000256" key="6">
    <source>
        <dbReference type="PIRSR" id="PIRSR602129-50"/>
    </source>
</evidence>
<keyword evidence="9" id="KW-1185">Reference proteome</keyword>
<comment type="cofactor">
    <cofactor evidence="1 6 7">
        <name>pyridoxal 5'-phosphate</name>
        <dbReference type="ChEBI" id="CHEBI:597326"/>
    </cofactor>
</comment>
<comment type="similarity">
    <text evidence="2 7">Belongs to the group II decarboxylase family.</text>
</comment>
<dbReference type="STRING" id="369401.SAMN05428642_101654"/>
<dbReference type="InterPro" id="IPR015422">
    <property type="entry name" value="PyrdxlP-dep_Trfase_small"/>
</dbReference>
<keyword evidence="5 7" id="KW-0456">Lyase</keyword>
<evidence type="ECO:0000256" key="1">
    <source>
        <dbReference type="ARBA" id="ARBA00001933"/>
    </source>
</evidence>
<proteinExistence type="inferred from homology"/>
<evidence type="ECO:0000256" key="4">
    <source>
        <dbReference type="ARBA" id="ARBA00022898"/>
    </source>
</evidence>
<dbReference type="GO" id="GO:0016831">
    <property type="term" value="F:carboxy-lyase activity"/>
    <property type="evidence" value="ECO:0007669"/>
    <property type="project" value="UniProtKB-KW"/>
</dbReference>
<name>A0A1K2IC05_9FLAO</name>
<dbReference type="GO" id="GO:0019752">
    <property type="term" value="P:carboxylic acid metabolic process"/>
    <property type="evidence" value="ECO:0007669"/>
    <property type="project" value="InterPro"/>
</dbReference>
<dbReference type="EMBL" id="FPKV01000001">
    <property type="protein sequence ID" value="SFZ89949.1"/>
    <property type="molecule type" value="Genomic_DNA"/>
</dbReference>
<dbReference type="Pfam" id="PF00282">
    <property type="entry name" value="Pyridoxal_deC"/>
    <property type="match status" value="1"/>
</dbReference>
<dbReference type="GO" id="GO:0030170">
    <property type="term" value="F:pyridoxal phosphate binding"/>
    <property type="evidence" value="ECO:0007669"/>
    <property type="project" value="InterPro"/>
</dbReference>
<feature type="modified residue" description="N6-(pyridoxal phosphate)lysine" evidence="6">
    <location>
        <position position="66"/>
    </location>
</feature>
<protein>
    <submittedName>
        <fullName evidence="8">Pyridoxal-dependent decarboxylase conserved domain-containing protein</fullName>
    </submittedName>
</protein>
<dbReference type="Proteomes" id="UP000182544">
    <property type="component" value="Unassembled WGS sequence"/>
</dbReference>
<evidence type="ECO:0000313" key="8">
    <source>
        <dbReference type="EMBL" id="SFZ89949.1"/>
    </source>
</evidence>